<sequence length="113" mass="13293">MKSGLNPNHSKIRKYAMSYPLQKILKRSKKEIFKHSLVHKSGLKSILCRQEKSRFQDRRVKIRLHRKSIMYARLVQVKSFGIRNPSSDMVFEFGRGMMAQGSCLSFHHDLRDT</sequence>
<protein>
    <submittedName>
        <fullName evidence="1">Uncharacterized protein</fullName>
    </submittedName>
</protein>
<dbReference type="Proteomes" id="UP000499080">
    <property type="component" value="Unassembled WGS sequence"/>
</dbReference>
<evidence type="ECO:0000313" key="2">
    <source>
        <dbReference type="Proteomes" id="UP000499080"/>
    </source>
</evidence>
<proteinExistence type="predicted"/>
<keyword evidence="2" id="KW-1185">Reference proteome</keyword>
<comment type="caution">
    <text evidence="1">The sequence shown here is derived from an EMBL/GenBank/DDBJ whole genome shotgun (WGS) entry which is preliminary data.</text>
</comment>
<accession>A0A4Y2L484</accession>
<dbReference type="EMBL" id="BGPR01005345">
    <property type="protein sequence ID" value="GBN09332.1"/>
    <property type="molecule type" value="Genomic_DNA"/>
</dbReference>
<name>A0A4Y2L484_ARAVE</name>
<reference evidence="1 2" key="1">
    <citation type="journal article" date="2019" name="Sci. Rep.">
        <title>Orb-weaving spider Araneus ventricosus genome elucidates the spidroin gene catalogue.</title>
        <authorList>
            <person name="Kono N."/>
            <person name="Nakamura H."/>
            <person name="Ohtoshi R."/>
            <person name="Moran D.A.P."/>
            <person name="Shinohara A."/>
            <person name="Yoshida Y."/>
            <person name="Fujiwara M."/>
            <person name="Mori M."/>
            <person name="Tomita M."/>
            <person name="Arakawa K."/>
        </authorList>
    </citation>
    <scope>NUCLEOTIDE SEQUENCE [LARGE SCALE GENOMIC DNA]</scope>
</reference>
<gene>
    <name evidence="1" type="ORF">AVEN_140382_1</name>
</gene>
<organism evidence="1 2">
    <name type="scientific">Araneus ventricosus</name>
    <name type="common">Orbweaver spider</name>
    <name type="synonym">Epeira ventricosa</name>
    <dbReference type="NCBI Taxonomy" id="182803"/>
    <lineage>
        <taxon>Eukaryota</taxon>
        <taxon>Metazoa</taxon>
        <taxon>Ecdysozoa</taxon>
        <taxon>Arthropoda</taxon>
        <taxon>Chelicerata</taxon>
        <taxon>Arachnida</taxon>
        <taxon>Araneae</taxon>
        <taxon>Araneomorphae</taxon>
        <taxon>Entelegynae</taxon>
        <taxon>Araneoidea</taxon>
        <taxon>Araneidae</taxon>
        <taxon>Araneus</taxon>
    </lineage>
</organism>
<dbReference type="AlphaFoldDB" id="A0A4Y2L484"/>
<evidence type="ECO:0000313" key="1">
    <source>
        <dbReference type="EMBL" id="GBN09332.1"/>
    </source>
</evidence>